<dbReference type="InterPro" id="IPR023676">
    <property type="entry name" value="Ribosomal_uS14_arc"/>
</dbReference>
<keyword evidence="14" id="KW-1185">Reference proteome</keyword>
<dbReference type="AlphaFoldDB" id="A0A5F8ACC1"/>
<comment type="function">
    <text evidence="12">Component of the small ribosomal subunit. The ribosome is a large ribonucleoprotein complex responsible for the synthesis of proteins in the cell.</text>
</comment>
<protein>
    <recommendedName>
        <fullName evidence="10">Small ribosomal subunit protein uS14</fullName>
    </recommendedName>
    <alternativeName>
        <fullName evidence="11">40S ribosomal protein S29</fullName>
    </alternativeName>
</protein>
<keyword evidence="5" id="KW-0699">rRNA-binding</keyword>
<evidence type="ECO:0000256" key="6">
    <source>
        <dbReference type="ARBA" id="ARBA00022833"/>
    </source>
</evidence>
<comment type="similarity">
    <text evidence="2">Belongs to the universal ribosomal protein uS14 family.</text>
</comment>
<dbReference type="GO" id="GO:0015935">
    <property type="term" value="C:small ribosomal subunit"/>
    <property type="evidence" value="ECO:0007669"/>
    <property type="project" value="InterPro"/>
</dbReference>
<dbReference type="VEuPathDB" id="HostDB:ENSMMUG00000029367"/>
<comment type="subunit">
    <text evidence="3">Component of the 40S small ribosomal subunit.</text>
</comment>
<proteinExistence type="inferred from homology"/>
<dbReference type="NCBIfam" id="NF004424">
    <property type="entry name" value="PRK05766.1"/>
    <property type="match status" value="1"/>
</dbReference>
<sequence>MGHQQLYWSHPRKFGQGSRSCRVCSNRHGLIRKYGLNMCRQCFRQYAKDIGFIKRQDLAMLPRLVSNSWSQVILPPQPPKALGLQRWNLALSPGWSAVA</sequence>
<dbReference type="GO" id="GO:0019843">
    <property type="term" value="F:rRNA binding"/>
    <property type="evidence" value="ECO:0007669"/>
    <property type="project" value="UniProtKB-KW"/>
</dbReference>
<dbReference type="InterPro" id="IPR018271">
    <property type="entry name" value="Ribosomal_uS14_CS"/>
</dbReference>
<keyword evidence="9" id="KW-0687">Ribonucleoprotein</keyword>
<reference evidence="13" key="3">
    <citation type="submission" date="2025-08" db="UniProtKB">
        <authorList>
            <consortium name="Ensembl"/>
        </authorList>
    </citation>
    <scope>IDENTIFICATION</scope>
    <source>
        <strain evidence="13">17573</strain>
    </source>
</reference>
<dbReference type="FunFam" id="4.10.830.10:FF:000002">
    <property type="entry name" value="40S ribosomal protein S29"/>
    <property type="match status" value="1"/>
</dbReference>
<dbReference type="SMR" id="A0A5F8ACC1"/>
<evidence type="ECO:0000256" key="1">
    <source>
        <dbReference type="ARBA" id="ARBA00001947"/>
    </source>
</evidence>
<dbReference type="InParanoid" id="A0A5F8ACC1"/>
<evidence type="ECO:0000256" key="9">
    <source>
        <dbReference type="ARBA" id="ARBA00023274"/>
    </source>
</evidence>
<evidence type="ECO:0000256" key="7">
    <source>
        <dbReference type="ARBA" id="ARBA00022884"/>
    </source>
</evidence>
<dbReference type="Gene3D" id="4.10.830.10">
    <property type="entry name" value="30s Ribosomal Protein S14, Chain N"/>
    <property type="match status" value="1"/>
</dbReference>
<evidence type="ECO:0000313" key="13">
    <source>
        <dbReference type="Ensembl" id="ENSMMUP00000075583.1"/>
    </source>
</evidence>
<evidence type="ECO:0000256" key="12">
    <source>
        <dbReference type="ARBA" id="ARBA00045746"/>
    </source>
</evidence>
<evidence type="ECO:0000256" key="3">
    <source>
        <dbReference type="ARBA" id="ARBA00011542"/>
    </source>
</evidence>
<evidence type="ECO:0000256" key="2">
    <source>
        <dbReference type="ARBA" id="ARBA00009083"/>
    </source>
</evidence>
<evidence type="ECO:0000256" key="4">
    <source>
        <dbReference type="ARBA" id="ARBA00022723"/>
    </source>
</evidence>
<dbReference type="GO" id="GO:0003735">
    <property type="term" value="F:structural constituent of ribosome"/>
    <property type="evidence" value="ECO:0007669"/>
    <property type="project" value="InterPro"/>
</dbReference>
<evidence type="ECO:0000313" key="14">
    <source>
        <dbReference type="Proteomes" id="UP000006718"/>
    </source>
</evidence>
<dbReference type="InterPro" id="IPR039744">
    <property type="entry name" value="RIbosomal_uS14_euk_arc"/>
</dbReference>
<reference evidence="13" key="4">
    <citation type="submission" date="2025-09" db="UniProtKB">
        <authorList>
            <consortium name="Ensembl"/>
        </authorList>
    </citation>
    <scope>IDENTIFICATION</scope>
    <source>
        <strain evidence="13">17573</strain>
    </source>
</reference>
<keyword evidence="7" id="KW-0694">RNA-binding</keyword>
<dbReference type="Pfam" id="PF00253">
    <property type="entry name" value="Ribosomal_S14"/>
    <property type="match status" value="1"/>
</dbReference>
<dbReference type="STRING" id="9544.ENSMMUP00000075583"/>
<dbReference type="InterPro" id="IPR001209">
    <property type="entry name" value="Ribosomal_uS14"/>
</dbReference>
<comment type="cofactor">
    <cofactor evidence="1">
        <name>Zn(2+)</name>
        <dbReference type="ChEBI" id="CHEBI:29105"/>
    </cofactor>
</comment>
<dbReference type="Bgee" id="ENSMMUG00000029367">
    <property type="expression patterns" value="Expressed in olfactory segment of nasal mucosa and 22 other cell types or tissues"/>
</dbReference>
<keyword evidence="4" id="KW-0479">Metal-binding</keyword>
<dbReference type="GO" id="GO:0008270">
    <property type="term" value="F:zinc ion binding"/>
    <property type="evidence" value="ECO:0007669"/>
    <property type="project" value="InterPro"/>
</dbReference>
<dbReference type="PANTHER" id="PTHR12010">
    <property type="entry name" value="40S RIBOSOMAL PROTEIN S29"/>
    <property type="match status" value="1"/>
</dbReference>
<evidence type="ECO:0000256" key="11">
    <source>
        <dbReference type="ARBA" id="ARBA00035455"/>
    </source>
</evidence>
<dbReference type="PANTHER" id="PTHR12010:SF2">
    <property type="entry name" value="40S RIBOSOMAL PROTEIN S29"/>
    <property type="match status" value="1"/>
</dbReference>
<dbReference type="Proteomes" id="UP000006718">
    <property type="component" value="Chromosome 7"/>
</dbReference>
<gene>
    <name evidence="13" type="primary">RPS29</name>
</gene>
<reference evidence="14" key="1">
    <citation type="journal article" date="2007" name="Science">
        <title>Evolutionary and biomedical insights from the rhesus macaque genome.</title>
        <authorList>
            <person name="Gibbs R.A."/>
            <person name="Rogers J."/>
            <person name="Katze M.G."/>
            <person name="Bumgarner R."/>
            <person name="Weinstock G.M."/>
            <person name="Mardis E.R."/>
            <person name="Remington K.A."/>
            <person name="Strausberg R.L."/>
            <person name="Venter J.C."/>
            <person name="Wilson R.K."/>
            <person name="Batzer M.A."/>
            <person name="Bustamante C.D."/>
            <person name="Eichler E.E."/>
            <person name="Hahn M.W."/>
            <person name="Hardison R.C."/>
            <person name="Makova K.D."/>
            <person name="Miller W."/>
            <person name="Milosavljevic A."/>
            <person name="Palermo R.E."/>
            <person name="Siepel A."/>
            <person name="Sikela J.M."/>
            <person name="Attaway T."/>
            <person name="Bell S."/>
            <person name="Bernard K.E."/>
            <person name="Buhay C.J."/>
            <person name="Chandrabose M.N."/>
            <person name="Dao M."/>
            <person name="Davis C."/>
            <person name="Delehaunty K.D."/>
            <person name="Ding Y."/>
            <person name="Dinh H.H."/>
            <person name="Dugan-Rocha S."/>
            <person name="Fulton L.A."/>
            <person name="Gabisi R.A."/>
            <person name="Garner T.T."/>
            <person name="Godfrey J."/>
            <person name="Hawes A.C."/>
            <person name="Hernandez J."/>
            <person name="Hines S."/>
            <person name="Holder M."/>
            <person name="Hume J."/>
            <person name="Jhangiani S.N."/>
            <person name="Joshi V."/>
            <person name="Khan Z.M."/>
            <person name="Kirkness E.F."/>
            <person name="Cree A."/>
            <person name="Fowler R.G."/>
            <person name="Lee S."/>
            <person name="Lewis L.R."/>
            <person name="Li Z."/>
            <person name="Liu Y.-S."/>
            <person name="Moore S.M."/>
            <person name="Muzny D."/>
            <person name="Nazareth L.V."/>
            <person name="Ngo D.N."/>
            <person name="Okwuonu G.O."/>
            <person name="Pai G."/>
            <person name="Parker D."/>
            <person name="Paul H.A."/>
            <person name="Pfannkoch C."/>
            <person name="Pohl C.S."/>
            <person name="Rogers Y.-H.C."/>
            <person name="Ruiz S.J."/>
            <person name="Sabo A."/>
            <person name="Santibanez J."/>
            <person name="Schneider B.W."/>
            <person name="Smith S.M."/>
            <person name="Sodergren E."/>
            <person name="Svatek A.F."/>
            <person name="Utterback T.R."/>
            <person name="Vattathil S."/>
            <person name="Warren W."/>
            <person name="White C.S."/>
            <person name="Chinwalla A.T."/>
            <person name="Feng Y."/>
            <person name="Halpern A.L."/>
            <person name="Hillier L.W."/>
            <person name="Huang X."/>
            <person name="Minx P."/>
            <person name="Nelson J.O."/>
            <person name="Pepin K.H."/>
            <person name="Qin X."/>
            <person name="Sutton G.G."/>
            <person name="Venter E."/>
            <person name="Walenz B.P."/>
            <person name="Wallis J.W."/>
            <person name="Worley K.C."/>
            <person name="Yang S.-P."/>
            <person name="Jones S.M."/>
            <person name="Marra M.A."/>
            <person name="Rocchi M."/>
            <person name="Schein J.E."/>
            <person name="Baertsch R."/>
            <person name="Clarke L."/>
            <person name="Csuros M."/>
            <person name="Glasscock J."/>
            <person name="Harris R.A."/>
            <person name="Havlak P."/>
            <person name="Jackson A.R."/>
            <person name="Jiang H."/>
            <person name="Liu Y."/>
            <person name="Messina D.N."/>
            <person name="Shen Y."/>
            <person name="Song H.X.-Z."/>
            <person name="Wylie T."/>
            <person name="Zhang L."/>
            <person name="Birney E."/>
            <person name="Han K."/>
            <person name="Konkel M.K."/>
            <person name="Lee J."/>
            <person name="Smit A.F.A."/>
            <person name="Ullmer B."/>
            <person name="Wang H."/>
            <person name="Xing J."/>
            <person name="Burhans R."/>
            <person name="Cheng Z."/>
            <person name="Karro J.E."/>
            <person name="Ma J."/>
            <person name="Raney B."/>
            <person name="She X."/>
            <person name="Cox M.J."/>
            <person name="Demuth J.P."/>
            <person name="Dumas L.J."/>
            <person name="Han S.-G."/>
            <person name="Hopkins J."/>
            <person name="Karimpour-Fard A."/>
            <person name="Kim Y.H."/>
            <person name="Pollack J.R."/>
            <person name="Vinar T."/>
            <person name="Addo-Quaye C."/>
            <person name="Degenhardt J."/>
            <person name="Denby A."/>
            <person name="Hubisz M.J."/>
            <person name="Indap A."/>
            <person name="Kosiol C."/>
            <person name="Lahn B.T."/>
            <person name="Lawson H.A."/>
            <person name="Marklein A."/>
            <person name="Nielsen R."/>
            <person name="Vallender E.J."/>
            <person name="Clark A.G."/>
            <person name="Ferguson B."/>
            <person name="Hernandez R.D."/>
            <person name="Hirani K."/>
            <person name="Kehrer-Sawatzki H."/>
            <person name="Kolb J."/>
            <person name="Patil S."/>
            <person name="Pu L.-L."/>
            <person name="Ren Y."/>
            <person name="Smith D.G."/>
            <person name="Wheeler D.A."/>
            <person name="Schenck I."/>
            <person name="Ball E.V."/>
            <person name="Chen R."/>
            <person name="Cooper D.N."/>
            <person name="Giardine B."/>
            <person name="Hsu F."/>
            <person name="Kent W.J."/>
            <person name="Lesk A."/>
            <person name="Nelson D.L."/>
            <person name="O'brien W.E."/>
            <person name="Pruefer K."/>
            <person name="Stenson P.D."/>
            <person name="Wallace J.C."/>
            <person name="Ke H."/>
            <person name="Liu X.-M."/>
            <person name="Wang P."/>
            <person name="Xiang A.P."/>
            <person name="Yang F."/>
            <person name="Barber G.P."/>
            <person name="Haussler D."/>
            <person name="Karolchik D."/>
            <person name="Kern A.D."/>
            <person name="Kuhn R.M."/>
            <person name="Smith K.E."/>
            <person name="Zwieg A.S."/>
        </authorList>
    </citation>
    <scope>NUCLEOTIDE SEQUENCE [LARGE SCALE GENOMIC DNA]</scope>
    <source>
        <strain evidence="14">17573</strain>
    </source>
</reference>
<dbReference type="HAMAP" id="MF_01364_A">
    <property type="entry name" value="Ribosomal_uS14_2_A"/>
    <property type="match status" value="1"/>
</dbReference>
<accession>A0A5F8ACC1</accession>
<dbReference type="GeneTree" id="ENSGT00940000161931"/>
<reference evidence="13" key="2">
    <citation type="submission" date="2019-01" db="EMBL/GenBank/DDBJ databases">
        <authorList>
            <person name="Graves T."/>
            <person name="Eichler E.E."/>
            <person name="Wilson R.K."/>
        </authorList>
    </citation>
    <scope>NUCLEOTIDE SEQUENCE [LARGE SCALE GENOMIC DNA]</scope>
    <source>
        <strain evidence="13">17573</strain>
    </source>
</reference>
<organism evidence="13 14">
    <name type="scientific">Macaca mulatta</name>
    <name type="common">Rhesus macaque</name>
    <dbReference type="NCBI Taxonomy" id="9544"/>
    <lineage>
        <taxon>Eukaryota</taxon>
        <taxon>Metazoa</taxon>
        <taxon>Chordata</taxon>
        <taxon>Craniata</taxon>
        <taxon>Vertebrata</taxon>
        <taxon>Euteleostomi</taxon>
        <taxon>Mammalia</taxon>
        <taxon>Eutheria</taxon>
        <taxon>Euarchontoglires</taxon>
        <taxon>Primates</taxon>
        <taxon>Haplorrhini</taxon>
        <taxon>Catarrhini</taxon>
        <taxon>Cercopithecidae</taxon>
        <taxon>Cercopithecinae</taxon>
        <taxon>Macaca</taxon>
    </lineage>
</organism>
<evidence type="ECO:0000256" key="5">
    <source>
        <dbReference type="ARBA" id="ARBA00022730"/>
    </source>
</evidence>
<evidence type="ECO:0000256" key="10">
    <source>
        <dbReference type="ARBA" id="ARBA00035167"/>
    </source>
</evidence>
<dbReference type="FunCoup" id="A0A5F8ACC1">
    <property type="interactions" value="1419"/>
</dbReference>
<keyword evidence="8" id="KW-0689">Ribosomal protein</keyword>
<dbReference type="PROSITE" id="PS00527">
    <property type="entry name" value="RIBOSOMAL_S14"/>
    <property type="match status" value="1"/>
</dbReference>
<name>A0A5F8ACC1_MACMU</name>
<dbReference type="Ensembl" id="ENSMMUT00000085175.1">
    <property type="protein sequence ID" value="ENSMMUP00000075583.1"/>
    <property type="gene ID" value="ENSMMUG00000029367.3"/>
</dbReference>
<dbReference type="GO" id="GO:0006412">
    <property type="term" value="P:translation"/>
    <property type="evidence" value="ECO:0007669"/>
    <property type="project" value="InterPro"/>
</dbReference>
<evidence type="ECO:0000256" key="8">
    <source>
        <dbReference type="ARBA" id="ARBA00022980"/>
    </source>
</evidence>
<dbReference type="ExpressionAtlas" id="A0A5F8ACC1">
    <property type="expression patterns" value="baseline"/>
</dbReference>
<dbReference type="InterPro" id="IPR043140">
    <property type="entry name" value="Ribosomal_uS14_sf"/>
</dbReference>
<keyword evidence="6" id="KW-0862">Zinc</keyword>